<evidence type="ECO:0000313" key="1">
    <source>
        <dbReference type="EMBL" id="OAQ67980.1"/>
    </source>
</evidence>
<dbReference type="GeneID" id="28857507"/>
<gene>
    <name evidence="1" type="ORF">VFPPC_15760</name>
</gene>
<name>A0A179FS04_METCM</name>
<comment type="caution">
    <text evidence="1">The sequence shown here is derived from an EMBL/GenBank/DDBJ whole genome shotgun (WGS) entry which is preliminary data.</text>
</comment>
<accession>A0A179FS04</accession>
<protein>
    <submittedName>
        <fullName evidence="1">Uncharacterized protein</fullName>
    </submittedName>
</protein>
<dbReference type="AlphaFoldDB" id="A0A179FS04"/>
<dbReference type="Proteomes" id="UP000078397">
    <property type="component" value="Unassembled WGS sequence"/>
</dbReference>
<organism evidence="1 2">
    <name type="scientific">Pochonia chlamydosporia 170</name>
    <dbReference type="NCBI Taxonomy" id="1380566"/>
    <lineage>
        <taxon>Eukaryota</taxon>
        <taxon>Fungi</taxon>
        <taxon>Dikarya</taxon>
        <taxon>Ascomycota</taxon>
        <taxon>Pezizomycotina</taxon>
        <taxon>Sordariomycetes</taxon>
        <taxon>Hypocreomycetidae</taxon>
        <taxon>Hypocreales</taxon>
        <taxon>Clavicipitaceae</taxon>
        <taxon>Pochonia</taxon>
    </lineage>
</organism>
<dbReference type="RefSeq" id="XP_018144830.1">
    <property type="nucleotide sequence ID" value="XM_018293513.1"/>
</dbReference>
<sequence length="60" mass="6964">MVLSNTLRWGMSSPSQLLHWKRCFMHRGLGCCCDYFTPIRKPMATMTGQLSLDELSFHRS</sequence>
<dbReference type="KEGG" id="pchm:VFPPC_15760"/>
<evidence type="ECO:0000313" key="2">
    <source>
        <dbReference type="Proteomes" id="UP000078397"/>
    </source>
</evidence>
<reference evidence="1 2" key="1">
    <citation type="journal article" date="2016" name="PLoS Pathog.">
        <title>Biosynthesis of antibiotic leucinostatins in bio-control fungus Purpureocillium lilacinum and their inhibition on phytophthora revealed by genome mining.</title>
        <authorList>
            <person name="Wang G."/>
            <person name="Liu Z."/>
            <person name="Lin R."/>
            <person name="Li E."/>
            <person name="Mao Z."/>
            <person name="Ling J."/>
            <person name="Yang Y."/>
            <person name="Yin W.B."/>
            <person name="Xie B."/>
        </authorList>
    </citation>
    <scope>NUCLEOTIDE SEQUENCE [LARGE SCALE GENOMIC DNA]</scope>
    <source>
        <strain evidence="1">170</strain>
    </source>
</reference>
<proteinExistence type="predicted"/>
<keyword evidence="2" id="KW-1185">Reference proteome</keyword>
<dbReference type="EMBL" id="LSBJ02000003">
    <property type="protein sequence ID" value="OAQ67980.1"/>
    <property type="molecule type" value="Genomic_DNA"/>
</dbReference>